<name>A0A0A9DH13_ARUDO</name>
<reference evidence="2" key="1">
    <citation type="submission" date="2014-09" db="EMBL/GenBank/DDBJ databases">
        <authorList>
            <person name="Magalhaes I.L.F."/>
            <person name="Oliveira U."/>
            <person name="Santos F.R."/>
            <person name="Vidigal T.H.D.A."/>
            <person name="Brescovit A.D."/>
            <person name="Santos A.J."/>
        </authorList>
    </citation>
    <scope>NUCLEOTIDE SEQUENCE</scope>
    <source>
        <tissue evidence="2">Shoot tissue taken approximately 20 cm above the soil surface</tissue>
    </source>
</reference>
<feature type="region of interest" description="Disordered" evidence="1">
    <location>
        <begin position="1"/>
        <end position="29"/>
    </location>
</feature>
<dbReference type="EMBL" id="GBRH01214838">
    <property type="protein sequence ID" value="JAD83057.1"/>
    <property type="molecule type" value="Transcribed_RNA"/>
</dbReference>
<feature type="compositionally biased region" description="Pro residues" evidence="1">
    <location>
        <begin position="1"/>
        <end position="12"/>
    </location>
</feature>
<evidence type="ECO:0000313" key="2">
    <source>
        <dbReference type="EMBL" id="JAD83057.1"/>
    </source>
</evidence>
<feature type="compositionally biased region" description="Acidic residues" evidence="1">
    <location>
        <begin position="13"/>
        <end position="23"/>
    </location>
</feature>
<protein>
    <submittedName>
        <fullName evidence="2">Uncharacterized protein</fullName>
    </submittedName>
</protein>
<dbReference type="AlphaFoldDB" id="A0A0A9DH13"/>
<accession>A0A0A9DH13</accession>
<evidence type="ECO:0000256" key="1">
    <source>
        <dbReference type="SAM" id="MobiDB-lite"/>
    </source>
</evidence>
<reference evidence="2" key="2">
    <citation type="journal article" date="2015" name="Data Brief">
        <title>Shoot transcriptome of the giant reed, Arundo donax.</title>
        <authorList>
            <person name="Barrero R.A."/>
            <person name="Guerrero F.D."/>
            <person name="Moolhuijzen P."/>
            <person name="Goolsby J.A."/>
            <person name="Tidwell J."/>
            <person name="Bellgard S.E."/>
            <person name="Bellgard M.I."/>
        </authorList>
    </citation>
    <scope>NUCLEOTIDE SEQUENCE</scope>
    <source>
        <tissue evidence="2">Shoot tissue taken approximately 20 cm above the soil surface</tissue>
    </source>
</reference>
<organism evidence="2">
    <name type="scientific">Arundo donax</name>
    <name type="common">Giant reed</name>
    <name type="synonym">Donax arundinaceus</name>
    <dbReference type="NCBI Taxonomy" id="35708"/>
    <lineage>
        <taxon>Eukaryota</taxon>
        <taxon>Viridiplantae</taxon>
        <taxon>Streptophyta</taxon>
        <taxon>Embryophyta</taxon>
        <taxon>Tracheophyta</taxon>
        <taxon>Spermatophyta</taxon>
        <taxon>Magnoliopsida</taxon>
        <taxon>Liliopsida</taxon>
        <taxon>Poales</taxon>
        <taxon>Poaceae</taxon>
        <taxon>PACMAD clade</taxon>
        <taxon>Arundinoideae</taxon>
        <taxon>Arundineae</taxon>
        <taxon>Arundo</taxon>
    </lineage>
</organism>
<proteinExistence type="predicted"/>
<sequence length="47" mass="5242">MQGAPPPTPSPPDADDEKEEEENEKGGLNYGRACCSCYFRWTQGLCY</sequence>